<organism evidence="2 3">
    <name type="scientific">Hypsibius exemplaris</name>
    <name type="common">Freshwater tardigrade</name>
    <dbReference type="NCBI Taxonomy" id="2072580"/>
    <lineage>
        <taxon>Eukaryota</taxon>
        <taxon>Metazoa</taxon>
        <taxon>Ecdysozoa</taxon>
        <taxon>Tardigrada</taxon>
        <taxon>Eutardigrada</taxon>
        <taxon>Parachela</taxon>
        <taxon>Hypsibioidea</taxon>
        <taxon>Hypsibiidae</taxon>
        <taxon>Hypsibius</taxon>
    </lineage>
</organism>
<evidence type="ECO:0000313" key="3">
    <source>
        <dbReference type="Proteomes" id="UP000192578"/>
    </source>
</evidence>
<keyword evidence="3" id="KW-1185">Reference proteome</keyword>
<dbReference type="Proteomes" id="UP000192578">
    <property type="component" value="Unassembled WGS sequence"/>
</dbReference>
<accession>A0A1W0WJF5</accession>
<name>A0A1W0WJF5_HYPEX</name>
<comment type="caution">
    <text evidence="2">The sequence shown here is derived from an EMBL/GenBank/DDBJ whole genome shotgun (WGS) entry which is preliminary data.</text>
</comment>
<evidence type="ECO:0000313" key="2">
    <source>
        <dbReference type="EMBL" id="OQV15297.1"/>
    </source>
</evidence>
<proteinExistence type="predicted"/>
<reference evidence="3" key="1">
    <citation type="submission" date="2017-01" db="EMBL/GenBank/DDBJ databases">
        <title>Comparative genomics of anhydrobiosis in the tardigrade Hypsibius dujardini.</title>
        <authorList>
            <person name="Yoshida Y."/>
            <person name="Koutsovoulos G."/>
            <person name="Laetsch D."/>
            <person name="Stevens L."/>
            <person name="Kumar S."/>
            <person name="Horikawa D."/>
            <person name="Ishino K."/>
            <person name="Komine S."/>
            <person name="Tomita M."/>
            <person name="Blaxter M."/>
            <person name="Arakawa K."/>
        </authorList>
    </citation>
    <scope>NUCLEOTIDE SEQUENCE [LARGE SCALE GENOMIC DNA]</scope>
    <source>
        <strain evidence="3">Z151</strain>
    </source>
</reference>
<dbReference type="AlphaFoldDB" id="A0A1W0WJF5"/>
<sequence length="526" mass="59379">MDIDELRSVGKALLDNLTMENGQLDADSLEFVRQVGEEIDREKIAIAELFGGELAARARCDFVRQFRKITAESLTDLIQRMKWQELRRKWTPPQGDTVFGTSCLAKEFQNVMKESMTESLRLTNAIAAVAEVSLGRCDALLTLLSSADTADGHMPLLPCQMTKQWVALTSTFVDQLRATCHTVSPQDLNPGAALYEDPSCIDLRNNCRVAQDHSRRMIEASSDFIRLTAETHSDSVVKTALFRLLNQKLSWDDFLLQGHEKEPVTTFGVPQLMDLMRNLFHERADAEVRAVEKATEQAIAETLMGQISALRTGLIKLKELTPTVGTWNCFLSCKREALNDFMTNLAALHDSVEQQRLLLTDHTDQLKRVAQVWESPAMREVEELMEKHARLDTDILAHVKASVVGGPNYAKYFEHRLLDIYEMREILCSFESSNTFRQHCQLRSDLVAALQSVEFHLETQALTDEQDGHVGSSRENGSTQYFSLFDESERNSPDSSDDLWNQENDGNPGDSVFFDSLNVTTDFSEV</sequence>
<dbReference type="EMBL" id="MTYJ01000091">
    <property type="protein sequence ID" value="OQV15297.1"/>
    <property type="molecule type" value="Genomic_DNA"/>
</dbReference>
<gene>
    <name evidence="2" type="ORF">BV898_10528</name>
</gene>
<protein>
    <submittedName>
        <fullName evidence="2">Uncharacterized protein</fullName>
    </submittedName>
</protein>
<evidence type="ECO:0000256" key="1">
    <source>
        <dbReference type="SAM" id="MobiDB-lite"/>
    </source>
</evidence>
<feature type="region of interest" description="Disordered" evidence="1">
    <location>
        <begin position="487"/>
        <end position="512"/>
    </location>
</feature>